<dbReference type="OMA" id="PEWRRIT"/>
<evidence type="ECO:0000313" key="2">
    <source>
        <dbReference type="Proteomes" id="UP000012174"/>
    </source>
</evidence>
<dbReference type="Proteomes" id="UP000012174">
    <property type="component" value="Unassembled WGS sequence"/>
</dbReference>
<sequence length="476" mass="52835">MVLVKSQDQVAVLEESRAPPSEQLSPFRRLTVNLSNCHSWMGDHAREIGINHGDVQNALKISLQRTIRVPDNRDTNTLPPSLGVFPLYKVQNFAKAMPEDMAQKGGLFFPMYQREAMWINFQGSTPFALKVYVGGVNAVSGLPMTDNEKTREKRLKMVRAGKPVQDYMVIPGQKWLDGIVSEDGKIRQFIAKPKGSGYSVEAQVTGEETVGGIQIEIIPAKRGVPAELDIRYEDKEKKVITRTLNFAEHNLTDQSTWLDLKAALQEMFGISTGEQRILPNSQAPGESLKIDDNTKLGTSYFNPNLVLHLTHQFITRQTSLERQPTTELFGAPAVKEMGLAAGGLIQQVIAPDRYRASMWDVEASIMLNVQILGSESFCQVTGLPPPPTPVDAQTYAQHGYPFFEVWGEEKTGISGDFGEVKSAAQIDAERAAGRGEAHREEDSVPQRVLTIGKFHSTFRPVDFLKKELEGLKLDGE</sequence>
<name>M7SN62_EUTLA</name>
<evidence type="ECO:0000313" key="1">
    <source>
        <dbReference type="EMBL" id="EMR65607.1"/>
    </source>
</evidence>
<dbReference type="EMBL" id="KB706820">
    <property type="protein sequence ID" value="EMR65607.1"/>
    <property type="molecule type" value="Genomic_DNA"/>
</dbReference>
<proteinExistence type="predicted"/>
<gene>
    <name evidence="1" type="ORF">UCREL1_7408</name>
</gene>
<protein>
    <submittedName>
        <fullName evidence="1">Putative integral membrane protein</fullName>
    </submittedName>
</protein>
<accession>M7SN62</accession>
<dbReference type="OrthoDB" id="428577at2759"/>
<keyword evidence="2" id="KW-1185">Reference proteome</keyword>
<organism evidence="1 2">
    <name type="scientific">Eutypa lata (strain UCR-EL1)</name>
    <name type="common">Grapevine dieback disease fungus</name>
    <name type="synonym">Eutypa armeniacae</name>
    <dbReference type="NCBI Taxonomy" id="1287681"/>
    <lineage>
        <taxon>Eukaryota</taxon>
        <taxon>Fungi</taxon>
        <taxon>Dikarya</taxon>
        <taxon>Ascomycota</taxon>
        <taxon>Pezizomycotina</taxon>
        <taxon>Sordariomycetes</taxon>
        <taxon>Xylariomycetidae</taxon>
        <taxon>Xylariales</taxon>
        <taxon>Diatrypaceae</taxon>
        <taxon>Eutypa</taxon>
    </lineage>
</organism>
<dbReference type="STRING" id="1287681.M7SN62"/>
<reference evidence="2" key="1">
    <citation type="journal article" date="2013" name="Genome Announc.">
        <title>Draft genome sequence of the grapevine dieback fungus Eutypa lata UCR-EL1.</title>
        <authorList>
            <person name="Blanco-Ulate B."/>
            <person name="Rolshausen P.E."/>
            <person name="Cantu D."/>
        </authorList>
    </citation>
    <scope>NUCLEOTIDE SEQUENCE [LARGE SCALE GENOMIC DNA]</scope>
    <source>
        <strain evidence="2">UCR-EL1</strain>
    </source>
</reference>
<dbReference type="HOGENOM" id="CLU_027438_1_1_1"/>
<dbReference type="AlphaFoldDB" id="M7SN62"/>
<dbReference type="KEGG" id="ela:UCREL1_7408"/>
<dbReference type="eggNOG" id="ENOG502S18D">
    <property type="taxonomic scope" value="Eukaryota"/>
</dbReference>